<evidence type="ECO:0008006" key="2">
    <source>
        <dbReference type="Google" id="ProtNLM"/>
    </source>
</evidence>
<dbReference type="AlphaFoldDB" id="A0A6C0DBB3"/>
<sequence length="239" mass="28880">MDKCICLIAYKPNIIWLDFLQKFKNYDIYLLIDDNSEDYNIIYKYPTINFIQINNEVCEQLGFVDANFTLKKKISGWDKALLYFSNINTKYNNIWFIEDDVFFYNEQTLINIDLLYTNTDLISNRMKVNLEGKKNYWLWNHININFGPPYYNGMVCAVRMSQKILQHINNYAKENNTLFFIEALIPTLANKYKLKYVTPPQLRMIIYRRDWKLSEINKNTLYHPIKDMNKQKEYRCKIK</sequence>
<reference evidence="1" key="1">
    <citation type="journal article" date="2020" name="Nature">
        <title>Giant virus diversity and host interactions through global metagenomics.</title>
        <authorList>
            <person name="Schulz F."/>
            <person name="Roux S."/>
            <person name="Paez-Espino D."/>
            <person name="Jungbluth S."/>
            <person name="Walsh D.A."/>
            <person name="Denef V.J."/>
            <person name="McMahon K.D."/>
            <person name="Konstantinidis K.T."/>
            <person name="Eloe-Fadrosh E.A."/>
            <person name="Kyrpides N.C."/>
            <person name="Woyke T."/>
        </authorList>
    </citation>
    <scope>NUCLEOTIDE SEQUENCE</scope>
    <source>
        <strain evidence="1">GVMAG-M-3300023174-131</strain>
    </source>
</reference>
<name>A0A6C0DBB3_9ZZZZ</name>
<accession>A0A6C0DBB3</accession>
<proteinExistence type="predicted"/>
<protein>
    <recommendedName>
        <fullName evidence="2">Nucleotide-diphospho-sugar transferase domain-containing protein</fullName>
    </recommendedName>
</protein>
<organism evidence="1">
    <name type="scientific">viral metagenome</name>
    <dbReference type="NCBI Taxonomy" id="1070528"/>
    <lineage>
        <taxon>unclassified sequences</taxon>
        <taxon>metagenomes</taxon>
        <taxon>organismal metagenomes</taxon>
    </lineage>
</organism>
<dbReference type="EMBL" id="MN739568">
    <property type="protein sequence ID" value="QHT13454.1"/>
    <property type="molecule type" value="Genomic_DNA"/>
</dbReference>
<evidence type="ECO:0000313" key="1">
    <source>
        <dbReference type="EMBL" id="QHT13454.1"/>
    </source>
</evidence>